<sequence>MKTLEKINKENIKDLKFTLTDVLDSPEAKKMRAADLHRALILGNLLQNKVQIVFEDKYQKLYEVDTTVWAVGDRFITLKGGMHIPINAIHGIN</sequence>
<gene>
    <name evidence="1" type="ORF">EL17_16735</name>
</gene>
<reference evidence="1 2" key="1">
    <citation type="submission" date="2014-04" db="EMBL/GenBank/DDBJ databases">
        <title>Characterization and application of a salt tolerant electro-active bacterium.</title>
        <authorList>
            <person name="Yang L."/>
            <person name="Wei S."/>
            <person name="Tay Q.X.M."/>
        </authorList>
    </citation>
    <scope>NUCLEOTIDE SEQUENCE [LARGE SCALE GENOMIC DNA]</scope>
    <source>
        <strain evidence="1 2">LY1</strain>
    </source>
</reference>
<accession>A0A074KR07</accession>
<dbReference type="AlphaFoldDB" id="A0A074KR07"/>
<evidence type="ECO:0000313" key="1">
    <source>
        <dbReference type="EMBL" id="KEO72391.1"/>
    </source>
</evidence>
<protein>
    <submittedName>
        <fullName evidence="1">Uncharacterized protein</fullName>
    </submittedName>
</protein>
<proteinExistence type="predicted"/>
<comment type="caution">
    <text evidence="1">The sequence shown here is derived from an EMBL/GenBank/DDBJ whole genome shotgun (WGS) entry which is preliminary data.</text>
</comment>
<dbReference type="Proteomes" id="UP000027821">
    <property type="component" value="Unassembled WGS sequence"/>
</dbReference>
<dbReference type="OrthoDB" id="982075at2"/>
<organism evidence="1 2">
    <name type="scientific">Anditalea andensis</name>
    <dbReference type="NCBI Taxonomy" id="1048983"/>
    <lineage>
        <taxon>Bacteria</taxon>
        <taxon>Pseudomonadati</taxon>
        <taxon>Bacteroidota</taxon>
        <taxon>Cytophagia</taxon>
        <taxon>Cytophagales</taxon>
        <taxon>Cytophagaceae</taxon>
        <taxon>Anditalea</taxon>
    </lineage>
</organism>
<evidence type="ECO:0000313" key="2">
    <source>
        <dbReference type="Proteomes" id="UP000027821"/>
    </source>
</evidence>
<dbReference type="EMBL" id="JMIH01000024">
    <property type="protein sequence ID" value="KEO72391.1"/>
    <property type="molecule type" value="Genomic_DNA"/>
</dbReference>
<keyword evidence="2" id="KW-1185">Reference proteome</keyword>
<dbReference type="eggNOG" id="ENOG5033EHC">
    <property type="taxonomic scope" value="Bacteria"/>
</dbReference>
<name>A0A074KR07_9BACT</name>